<dbReference type="Proteomes" id="UP000054771">
    <property type="component" value="Unassembled WGS sequence"/>
</dbReference>
<evidence type="ECO:0000313" key="2">
    <source>
        <dbReference type="Proteomes" id="UP000054771"/>
    </source>
</evidence>
<protein>
    <submittedName>
        <fullName evidence="1">Uncharacterized protein</fullName>
    </submittedName>
</protein>
<reference evidence="2" key="1">
    <citation type="journal article" date="2016" name="Genome Announc.">
        <title>Draft genome sequences of fungus Aspergillus calidoustus.</title>
        <authorList>
            <person name="Horn F."/>
            <person name="Linde J."/>
            <person name="Mattern D.J."/>
            <person name="Walther G."/>
            <person name="Guthke R."/>
            <person name="Scherlach K."/>
            <person name="Martin K."/>
            <person name="Brakhage A.A."/>
            <person name="Petzke L."/>
            <person name="Valiante V."/>
        </authorList>
    </citation>
    <scope>NUCLEOTIDE SEQUENCE [LARGE SCALE GENOMIC DNA]</scope>
    <source>
        <strain evidence="2">SF006504</strain>
    </source>
</reference>
<keyword evidence="2" id="KW-1185">Reference proteome</keyword>
<sequence>MAMPTRSCGIPGIDYDATYVKNLLTSPGCLAGAFGLPSTKALWALALRDPETKPIVDGWIEERKNFGKHILNKIYQPSLERLLADPAMHPILTSDQPPASSPVGRGLGRADMATLAKLTGLWYIARLVRAKPHLFPRSQVEPVLSLNGYDLLHGWKFLRWVWREKARNRLGNYEGKRCSQATRPVFHIPALAIAAPAQTAGVPMNVQNPAAQSPAPVYTRDLTPNPVETPEEEEALNLAIVHGLGDGTIAVEDTEPIFVEQDELEHAEDTTEDEESDVSEVAKVPISKEYITNSDDDAYDSGYETADECWDIRVNPEPEQAYEATFEEFVEENADLSATPWGRVAST</sequence>
<name>A0A0U5G1N4_ASPCI</name>
<gene>
    <name evidence="1" type="ORF">ASPCAL06750</name>
</gene>
<dbReference type="AlphaFoldDB" id="A0A0U5G1N4"/>
<dbReference type="OrthoDB" id="4507632at2759"/>
<organism evidence="1 2">
    <name type="scientific">Aspergillus calidoustus</name>
    <dbReference type="NCBI Taxonomy" id="454130"/>
    <lineage>
        <taxon>Eukaryota</taxon>
        <taxon>Fungi</taxon>
        <taxon>Dikarya</taxon>
        <taxon>Ascomycota</taxon>
        <taxon>Pezizomycotina</taxon>
        <taxon>Eurotiomycetes</taxon>
        <taxon>Eurotiomycetidae</taxon>
        <taxon>Eurotiales</taxon>
        <taxon>Aspergillaceae</taxon>
        <taxon>Aspergillus</taxon>
        <taxon>Aspergillus subgen. Nidulantes</taxon>
    </lineage>
</organism>
<proteinExistence type="predicted"/>
<accession>A0A0U5G1N4</accession>
<evidence type="ECO:0000313" key="1">
    <source>
        <dbReference type="EMBL" id="CEL05632.1"/>
    </source>
</evidence>
<dbReference type="EMBL" id="CDMC01000005">
    <property type="protein sequence ID" value="CEL05632.1"/>
    <property type="molecule type" value="Genomic_DNA"/>
</dbReference>